<dbReference type="Pfam" id="PF01614">
    <property type="entry name" value="IclR_C"/>
    <property type="match status" value="1"/>
</dbReference>
<organism evidence="7 8">
    <name type="scientific">Streptomyces rubradiris</name>
    <name type="common">Streptomyces achromogenes subsp. rubradiris</name>
    <dbReference type="NCBI Taxonomy" id="285531"/>
    <lineage>
        <taxon>Bacteria</taxon>
        <taxon>Bacillati</taxon>
        <taxon>Actinomycetota</taxon>
        <taxon>Actinomycetes</taxon>
        <taxon>Kitasatosporales</taxon>
        <taxon>Streptomycetaceae</taxon>
        <taxon>Streptomyces</taxon>
    </lineage>
</organism>
<protein>
    <submittedName>
        <fullName evidence="7">Transcriptional regulator</fullName>
    </submittedName>
</protein>
<comment type="caution">
    <text evidence="7">The sequence shown here is derived from an EMBL/GenBank/DDBJ whole genome shotgun (WGS) entry which is preliminary data.</text>
</comment>
<dbReference type="Pfam" id="PF09339">
    <property type="entry name" value="HTH_IclR"/>
    <property type="match status" value="1"/>
</dbReference>
<dbReference type="Gene3D" id="1.10.10.10">
    <property type="entry name" value="Winged helix-like DNA-binding domain superfamily/Winged helix DNA-binding domain"/>
    <property type="match status" value="1"/>
</dbReference>
<proteinExistence type="predicted"/>
<evidence type="ECO:0000256" key="3">
    <source>
        <dbReference type="ARBA" id="ARBA00023163"/>
    </source>
</evidence>
<evidence type="ECO:0000256" key="4">
    <source>
        <dbReference type="SAM" id="MobiDB-lite"/>
    </source>
</evidence>
<dbReference type="SMART" id="SM00346">
    <property type="entry name" value="HTH_ICLR"/>
    <property type="match status" value="1"/>
</dbReference>
<evidence type="ECO:0000313" key="8">
    <source>
        <dbReference type="Proteomes" id="UP000646738"/>
    </source>
</evidence>
<name>A0ABQ3R352_STRRR</name>
<feature type="region of interest" description="Disordered" evidence="4">
    <location>
        <begin position="223"/>
        <end position="242"/>
    </location>
</feature>
<dbReference type="InterPro" id="IPR036390">
    <property type="entry name" value="WH_DNA-bd_sf"/>
</dbReference>
<evidence type="ECO:0000256" key="2">
    <source>
        <dbReference type="ARBA" id="ARBA00023125"/>
    </source>
</evidence>
<feature type="domain" description="IclR-ED" evidence="6">
    <location>
        <begin position="61"/>
        <end position="235"/>
    </location>
</feature>
<keyword evidence="1" id="KW-0805">Transcription regulation</keyword>
<gene>
    <name evidence="7" type="ORF">Srubr_01300</name>
</gene>
<dbReference type="EMBL" id="BNEA01000001">
    <property type="protein sequence ID" value="GHI50284.1"/>
    <property type="molecule type" value="Genomic_DNA"/>
</dbReference>
<dbReference type="Proteomes" id="UP000646738">
    <property type="component" value="Unassembled WGS sequence"/>
</dbReference>
<dbReference type="InterPro" id="IPR029016">
    <property type="entry name" value="GAF-like_dom_sf"/>
</dbReference>
<keyword evidence="8" id="KW-1185">Reference proteome</keyword>
<dbReference type="PROSITE" id="PS51078">
    <property type="entry name" value="ICLR_ED"/>
    <property type="match status" value="1"/>
</dbReference>
<dbReference type="InterPro" id="IPR050707">
    <property type="entry name" value="HTH_MetabolicPath_Reg"/>
</dbReference>
<evidence type="ECO:0000259" key="6">
    <source>
        <dbReference type="PROSITE" id="PS51078"/>
    </source>
</evidence>
<dbReference type="SUPFAM" id="SSF46785">
    <property type="entry name" value="Winged helix' DNA-binding domain"/>
    <property type="match status" value="1"/>
</dbReference>
<reference evidence="8" key="1">
    <citation type="submission" date="2023-07" db="EMBL/GenBank/DDBJ databases">
        <title>Whole genome shotgun sequence of Streptomyces achromogenes subsp. rubradiris NBRC 14000.</title>
        <authorList>
            <person name="Komaki H."/>
            <person name="Tamura T."/>
        </authorList>
    </citation>
    <scope>NUCLEOTIDE SEQUENCE [LARGE SCALE GENOMIC DNA]</scope>
    <source>
        <strain evidence="8">NBRC 14000</strain>
    </source>
</reference>
<accession>A0ABQ3R352</accession>
<dbReference type="SUPFAM" id="SSF55781">
    <property type="entry name" value="GAF domain-like"/>
    <property type="match status" value="1"/>
</dbReference>
<sequence length="242" mass="25790">MSMIDRVVSIFDVLEQADGLTLAQVVRRTGLPRSSAHRILEQLVEVRFLRRDDNDYRLGMRIMELGSVMYHQDRVRAAAVRHLHRLHAWTGLAAQLAVLDEGKVVYLVQVGGRSGIPSRSLVNGRPQAHRTVVGKALMAHSPAACREAELAPHRFRAELADIRERGVACGHEETMPGVGCVAAPVIGAGDTAALAAVSVSGPLDHMSFPKLAAMVRRTAASVRRGAAESGGGDGDGDGPAAS</sequence>
<dbReference type="Gene3D" id="3.30.450.40">
    <property type="match status" value="1"/>
</dbReference>
<evidence type="ECO:0000259" key="5">
    <source>
        <dbReference type="PROSITE" id="PS51077"/>
    </source>
</evidence>
<keyword evidence="2" id="KW-0238">DNA-binding</keyword>
<dbReference type="PANTHER" id="PTHR30136">
    <property type="entry name" value="HELIX-TURN-HELIX TRANSCRIPTIONAL REGULATOR, ICLR FAMILY"/>
    <property type="match status" value="1"/>
</dbReference>
<evidence type="ECO:0000313" key="7">
    <source>
        <dbReference type="EMBL" id="GHI50284.1"/>
    </source>
</evidence>
<feature type="domain" description="HTH iclR-type" evidence="5">
    <location>
        <begin position="1"/>
        <end position="60"/>
    </location>
</feature>
<dbReference type="PROSITE" id="PS51077">
    <property type="entry name" value="HTH_ICLR"/>
    <property type="match status" value="1"/>
</dbReference>
<dbReference type="PANTHER" id="PTHR30136:SF24">
    <property type="entry name" value="HTH-TYPE TRANSCRIPTIONAL REPRESSOR ALLR"/>
    <property type="match status" value="1"/>
</dbReference>
<dbReference type="InterPro" id="IPR005471">
    <property type="entry name" value="Tscrpt_reg_IclR_N"/>
</dbReference>
<keyword evidence="3" id="KW-0804">Transcription</keyword>
<dbReference type="InterPro" id="IPR036388">
    <property type="entry name" value="WH-like_DNA-bd_sf"/>
</dbReference>
<dbReference type="InterPro" id="IPR014757">
    <property type="entry name" value="Tscrpt_reg_IclR_C"/>
</dbReference>
<evidence type="ECO:0000256" key="1">
    <source>
        <dbReference type="ARBA" id="ARBA00023015"/>
    </source>
</evidence>